<dbReference type="Proteomes" id="UP000297741">
    <property type="component" value="Unassembled WGS sequence"/>
</dbReference>
<dbReference type="Pfam" id="PF00128">
    <property type="entry name" value="Alpha-amylase"/>
    <property type="match status" value="1"/>
</dbReference>
<dbReference type="Gene3D" id="3.20.20.80">
    <property type="entry name" value="Glycosidases"/>
    <property type="match status" value="1"/>
</dbReference>
<dbReference type="SMART" id="SM00642">
    <property type="entry name" value="Aamy"/>
    <property type="match status" value="1"/>
</dbReference>
<sequence>MNSKCRVLCAGWGEPKAGSRVGVRPFQKLPAEGNRPMLPVATYRLQLRDGVTFDRVVADLDAIAHLGISHLYLSPIFTATSGSTHGYDVTRPDAVDPELGGLEGFRRLADAVQAKGLGIILDIVPNHTAFSLENPWLCDVLRDGTNSRYARHFDIDWSAGRLVLPWLPRTLEALRAEGAVRVVQDAQLGAALEVEGLRVPLRGGGEGTLDAVLDRQPWQLIHWEAESDRITHRRFFNITDLICMRVDRDEVFDDMHRLVLDLVDSGHVQGVRIDHVDGLRLPGAYLALLRARVGAGVPIWVEKILVGSEPLPDWPVDGTTGYEHARGFAQVLTPPKGAESLTTLWSQATGRSADYAATLKTAKRDILRHELAAEVLRLVERASDALSGDIHHDPGPETLRQSVLGMLEAMPVYRTYFGEAGQSDDYAAQTADDMRQFVNLHVRPPSTALRLIDCVEHAQTPAEERFRDLFQQTSGAVMAKSAEDTTFYRFVPYPAASEVGASPDDVALTPEAFAKVTAELAPGSMVLTSTHDTKRSEDARMRMVACAQMSDAVQVLWRDLCNLPRVAAAEAEGLRKDELWVLMHALLAAWQPADDAPDLPDRVAAYLEKAMREAKEITSPSFPDAQAEAPVLALARDVATQWQGKLPEAAAALIDRGETLSLVQLAFKCLSRGVPDIYRGCEGPSLWLTDPDNRMPVDAVQLQALQQADSFGGRKYRLTRCLLLLRAKRIDDLRGPGATRLVQMDGLYTVRRETAAGEICVEIRQDQEPTVQLKAPAGQRSRTQAAE</sequence>
<organism evidence="2 3">
    <name type="scientific">Pseudotabrizicola sediminis</name>
    <dbReference type="NCBI Taxonomy" id="2486418"/>
    <lineage>
        <taxon>Bacteria</taxon>
        <taxon>Pseudomonadati</taxon>
        <taxon>Pseudomonadota</taxon>
        <taxon>Alphaproteobacteria</taxon>
        <taxon>Rhodobacterales</taxon>
        <taxon>Paracoccaceae</taxon>
        <taxon>Pseudotabrizicola</taxon>
    </lineage>
</organism>
<protein>
    <submittedName>
        <fullName evidence="2">Malto-oligosyltrehalose synthase</fullName>
    </submittedName>
</protein>
<dbReference type="Gene3D" id="1.10.10.470">
    <property type="entry name" value="Maltooligosyl trehalose synthase, domain 4"/>
    <property type="match status" value="1"/>
</dbReference>
<dbReference type="NCBIfam" id="TIGR02401">
    <property type="entry name" value="trehalose_TreY"/>
    <property type="match status" value="1"/>
</dbReference>
<dbReference type="EMBL" id="RPEM01000005">
    <property type="protein sequence ID" value="TGD43642.1"/>
    <property type="molecule type" value="Genomic_DNA"/>
</dbReference>
<proteinExistence type="predicted"/>
<dbReference type="InterPro" id="IPR012767">
    <property type="entry name" value="Trehalose_TreY"/>
</dbReference>
<dbReference type="Gene3D" id="1.10.150.200">
    <property type="entry name" value="Maltooligosyl trehalose synthase, domain 3"/>
    <property type="match status" value="1"/>
</dbReference>
<dbReference type="PANTHER" id="PTHR10357:SF216">
    <property type="entry name" value="MALTOOLIGOSYL TREHALOSE SYNTHASE-RELATED"/>
    <property type="match status" value="1"/>
</dbReference>
<dbReference type="InterPro" id="IPR013797">
    <property type="entry name" value="Maltooligo_trehalose_synth_4"/>
</dbReference>
<dbReference type="InterPro" id="IPR017853">
    <property type="entry name" value="GH"/>
</dbReference>
<evidence type="ECO:0000313" key="3">
    <source>
        <dbReference type="Proteomes" id="UP000297741"/>
    </source>
</evidence>
<dbReference type="InterPro" id="IPR006047">
    <property type="entry name" value="GH13_cat_dom"/>
</dbReference>
<gene>
    <name evidence="2" type="primary">treY</name>
    <name evidence="2" type="ORF">EEB11_09700</name>
</gene>
<reference evidence="2 3" key="1">
    <citation type="submission" date="2018-11" db="EMBL/GenBank/DDBJ databases">
        <title>Tabrizicola sp. isolated from sediment of alpine lake.</title>
        <authorList>
            <person name="Liu Z."/>
        </authorList>
    </citation>
    <scope>NUCLEOTIDE SEQUENCE [LARGE SCALE GENOMIC DNA]</scope>
    <source>
        <strain evidence="2 3">DRYC-M-16</strain>
    </source>
</reference>
<dbReference type="PANTHER" id="PTHR10357">
    <property type="entry name" value="ALPHA-AMYLASE FAMILY MEMBER"/>
    <property type="match status" value="1"/>
</dbReference>
<dbReference type="Gene3D" id="3.30.1590.10">
    <property type="entry name" value="Maltooligosyl trehalose synthase, domain 2"/>
    <property type="match status" value="1"/>
</dbReference>
<comment type="caution">
    <text evidence="2">The sequence shown here is derived from an EMBL/GenBank/DDBJ whole genome shotgun (WGS) entry which is preliminary data.</text>
</comment>
<evidence type="ECO:0000259" key="1">
    <source>
        <dbReference type="SMART" id="SM00642"/>
    </source>
</evidence>
<name>A0ABY2KRB1_9RHOB</name>
<feature type="domain" description="Glycosyl hydrolase family 13 catalytic" evidence="1">
    <location>
        <begin position="39"/>
        <end position="435"/>
    </location>
</feature>
<accession>A0ABY2KRB1</accession>
<dbReference type="SUPFAM" id="SSF51445">
    <property type="entry name" value="(Trans)glycosidases"/>
    <property type="match status" value="1"/>
</dbReference>
<keyword evidence="3" id="KW-1185">Reference proteome</keyword>
<evidence type="ECO:0000313" key="2">
    <source>
        <dbReference type="EMBL" id="TGD43642.1"/>
    </source>
</evidence>